<keyword evidence="3 12" id="KW-1003">Cell membrane</keyword>
<dbReference type="GO" id="GO:0004222">
    <property type="term" value="F:metalloendopeptidase activity"/>
    <property type="evidence" value="ECO:0007669"/>
    <property type="project" value="UniProtKB-UniRule"/>
</dbReference>
<gene>
    <name evidence="12 14" type="primary">htpX</name>
    <name evidence="14" type="ORF">LABALGLTS371_11280</name>
</gene>
<sequence>MLYDQIAQNKRKTVYVLIGFVLLMVAIGAAVGYVFFNSAISGLLMATVIAVVYMGLMISQSTSVVMSMNHATEVKSVDDAPELWHVVEDMAIVGQVPMPKVFIIEDASPNAFATGNNPEHAAVAATTGLLNRLNREELEGVMAHEISHVRNYDIRLSTIALALSAAISLLVNIGMNSFWWGGGRRRSNDDREGGGSLEIILMILSVLLVVLGPIAATIAQLALSRNREYLADASAVELTRNPQGLIHALEKISNSEPMERADPSSAALYISNPLKKKTSGLFQTHPPMEDRIARLEAM</sequence>
<evidence type="ECO:0000256" key="7">
    <source>
        <dbReference type="ARBA" id="ARBA00022801"/>
    </source>
</evidence>
<comment type="subcellular location">
    <subcellularLocation>
        <location evidence="1 12">Cell membrane</location>
        <topology evidence="1 12">Multi-pass membrane protein</topology>
    </subcellularLocation>
</comment>
<keyword evidence="10 12" id="KW-0482">Metalloprotease</keyword>
<feature type="transmembrane region" description="Helical" evidence="12">
    <location>
        <begin position="39"/>
        <end position="58"/>
    </location>
</feature>
<evidence type="ECO:0000256" key="3">
    <source>
        <dbReference type="ARBA" id="ARBA00022475"/>
    </source>
</evidence>
<proteinExistence type="inferred from homology"/>
<reference evidence="14 15" key="1">
    <citation type="submission" date="2019-04" db="EMBL/GenBank/DDBJ databases">
        <title>In vitro growth and metabolic characteristics of meat-borne Lactobacillus algidus strains.</title>
        <authorList>
            <person name="Sade E."/>
            <person name="Per J."/>
            <person name="Tytti H."/>
            <person name="Johanna B.K."/>
        </authorList>
    </citation>
    <scope>NUCLEOTIDE SEQUENCE [LARGE SCALE GENOMIC DNA]</scope>
    <source>
        <strain evidence="14 15">LTS37-1</strain>
    </source>
</reference>
<evidence type="ECO:0000256" key="5">
    <source>
        <dbReference type="ARBA" id="ARBA00022692"/>
    </source>
</evidence>
<feature type="transmembrane region" description="Helical" evidence="12">
    <location>
        <begin position="12"/>
        <end position="33"/>
    </location>
</feature>
<dbReference type="InterPro" id="IPR050083">
    <property type="entry name" value="HtpX_protease"/>
</dbReference>
<dbReference type="InterPro" id="IPR001915">
    <property type="entry name" value="Peptidase_M48"/>
</dbReference>
<comment type="similarity">
    <text evidence="2 12">Belongs to the peptidase M48B family.</text>
</comment>
<dbReference type="GO" id="GO:0005886">
    <property type="term" value="C:plasma membrane"/>
    <property type="evidence" value="ECO:0007669"/>
    <property type="project" value="UniProtKB-SubCell"/>
</dbReference>
<accession>A0A2C8ESI8</accession>
<feature type="binding site" evidence="12">
    <location>
        <position position="228"/>
    </location>
    <ligand>
        <name>Zn(2+)</name>
        <dbReference type="ChEBI" id="CHEBI:29105"/>
        <note>catalytic</note>
    </ligand>
</feature>
<keyword evidence="5 12" id="KW-0812">Transmembrane</keyword>
<keyword evidence="4 12" id="KW-0645">Protease</keyword>
<keyword evidence="9 12" id="KW-1133">Transmembrane helix</keyword>
<evidence type="ECO:0000313" key="14">
    <source>
        <dbReference type="EMBL" id="TWW10785.1"/>
    </source>
</evidence>
<dbReference type="InterPro" id="IPR022919">
    <property type="entry name" value="Pept_M48_protease_HtpX"/>
</dbReference>
<feature type="binding site" evidence="12">
    <location>
        <position position="144"/>
    </location>
    <ligand>
        <name>Zn(2+)</name>
        <dbReference type="ChEBI" id="CHEBI:29105"/>
        <note>catalytic</note>
    </ligand>
</feature>
<feature type="domain" description="Peptidase M48" evidence="13">
    <location>
        <begin position="81"/>
        <end position="297"/>
    </location>
</feature>
<dbReference type="GeneID" id="83549234"/>
<feature type="transmembrane region" description="Helical" evidence="12">
    <location>
        <begin position="199"/>
        <end position="223"/>
    </location>
</feature>
<dbReference type="Pfam" id="PF01435">
    <property type="entry name" value="Peptidase_M48"/>
    <property type="match status" value="1"/>
</dbReference>
<dbReference type="Gene3D" id="3.30.2010.10">
    <property type="entry name" value="Metalloproteases ('zincins'), catalytic domain"/>
    <property type="match status" value="1"/>
</dbReference>
<keyword evidence="11 12" id="KW-0472">Membrane</keyword>
<dbReference type="PANTHER" id="PTHR43221:SF1">
    <property type="entry name" value="PROTEASE HTPX"/>
    <property type="match status" value="1"/>
</dbReference>
<evidence type="ECO:0000256" key="10">
    <source>
        <dbReference type="ARBA" id="ARBA00023049"/>
    </source>
</evidence>
<feature type="binding site" evidence="12">
    <location>
        <position position="148"/>
    </location>
    <ligand>
        <name>Zn(2+)</name>
        <dbReference type="ChEBI" id="CHEBI:29105"/>
        <note>catalytic</note>
    </ligand>
</feature>
<evidence type="ECO:0000256" key="9">
    <source>
        <dbReference type="ARBA" id="ARBA00022989"/>
    </source>
</evidence>
<evidence type="ECO:0000256" key="4">
    <source>
        <dbReference type="ARBA" id="ARBA00022670"/>
    </source>
</evidence>
<keyword evidence="6 12" id="KW-0479">Metal-binding</keyword>
<evidence type="ECO:0000256" key="12">
    <source>
        <dbReference type="HAMAP-Rule" id="MF_00188"/>
    </source>
</evidence>
<feature type="active site" evidence="12">
    <location>
        <position position="145"/>
    </location>
</feature>
<comment type="cofactor">
    <cofactor evidence="12">
        <name>Zn(2+)</name>
        <dbReference type="ChEBI" id="CHEBI:29105"/>
    </cofactor>
    <text evidence="12">Binds 1 zinc ion per subunit.</text>
</comment>
<keyword evidence="8 12" id="KW-0862">Zinc</keyword>
<name>A0A2C8ESI8_9LACO</name>
<keyword evidence="7 12" id="KW-0378">Hydrolase</keyword>
<evidence type="ECO:0000259" key="13">
    <source>
        <dbReference type="Pfam" id="PF01435"/>
    </source>
</evidence>
<dbReference type="GO" id="GO:0006508">
    <property type="term" value="P:proteolysis"/>
    <property type="evidence" value="ECO:0007669"/>
    <property type="project" value="UniProtKB-KW"/>
</dbReference>
<evidence type="ECO:0000313" key="15">
    <source>
        <dbReference type="Proteomes" id="UP000321659"/>
    </source>
</evidence>
<dbReference type="CDD" id="cd07340">
    <property type="entry name" value="M48B_Htpx_like"/>
    <property type="match status" value="1"/>
</dbReference>
<dbReference type="EMBL" id="SRRQ01000008">
    <property type="protein sequence ID" value="TWW10785.1"/>
    <property type="molecule type" value="Genomic_DNA"/>
</dbReference>
<dbReference type="RefSeq" id="WP_112251422.1">
    <property type="nucleotide sequence ID" value="NZ_CBCRTS010000009.1"/>
</dbReference>
<evidence type="ECO:0000256" key="11">
    <source>
        <dbReference type="ARBA" id="ARBA00023136"/>
    </source>
</evidence>
<comment type="caution">
    <text evidence="14">The sequence shown here is derived from an EMBL/GenBank/DDBJ whole genome shotgun (WGS) entry which is preliminary data.</text>
</comment>
<dbReference type="Proteomes" id="UP000321659">
    <property type="component" value="Unassembled WGS sequence"/>
</dbReference>
<dbReference type="AlphaFoldDB" id="A0A2C8ESI8"/>
<protein>
    <recommendedName>
        <fullName evidence="12">Protease HtpX homolog</fullName>
        <ecNumber evidence="12">3.4.24.-</ecNumber>
    </recommendedName>
</protein>
<dbReference type="HAMAP" id="MF_00188">
    <property type="entry name" value="Pept_M48_protease_HtpX"/>
    <property type="match status" value="1"/>
</dbReference>
<dbReference type="GO" id="GO:0008270">
    <property type="term" value="F:zinc ion binding"/>
    <property type="evidence" value="ECO:0007669"/>
    <property type="project" value="UniProtKB-UniRule"/>
</dbReference>
<organism evidence="14 15">
    <name type="scientific">Dellaglioa algida</name>
    <dbReference type="NCBI Taxonomy" id="105612"/>
    <lineage>
        <taxon>Bacteria</taxon>
        <taxon>Bacillati</taxon>
        <taxon>Bacillota</taxon>
        <taxon>Bacilli</taxon>
        <taxon>Lactobacillales</taxon>
        <taxon>Lactobacillaceae</taxon>
        <taxon>Dellaglioa</taxon>
    </lineage>
</organism>
<evidence type="ECO:0000256" key="8">
    <source>
        <dbReference type="ARBA" id="ARBA00022833"/>
    </source>
</evidence>
<evidence type="ECO:0000256" key="1">
    <source>
        <dbReference type="ARBA" id="ARBA00004651"/>
    </source>
</evidence>
<evidence type="ECO:0000256" key="6">
    <source>
        <dbReference type="ARBA" id="ARBA00022723"/>
    </source>
</evidence>
<dbReference type="PANTHER" id="PTHR43221">
    <property type="entry name" value="PROTEASE HTPX"/>
    <property type="match status" value="1"/>
</dbReference>
<dbReference type="NCBIfam" id="NF003425">
    <property type="entry name" value="PRK04897.1"/>
    <property type="match status" value="1"/>
</dbReference>
<evidence type="ECO:0000256" key="2">
    <source>
        <dbReference type="ARBA" id="ARBA00009779"/>
    </source>
</evidence>
<feature type="transmembrane region" description="Helical" evidence="12">
    <location>
        <begin position="159"/>
        <end position="179"/>
    </location>
</feature>
<dbReference type="EC" id="3.4.24.-" evidence="12"/>